<name>A0A2T6ZMG0_TUBBO</name>
<proteinExistence type="predicted"/>
<dbReference type="STRING" id="42251.A0A2T6ZMG0"/>
<dbReference type="InterPro" id="IPR050830">
    <property type="entry name" value="Fungal_FAS"/>
</dbReference>
<accession>A0A2T6ZMG0</accession>
<evidence type="ECO:0000313" key="3">
    <source>
        <dbReference type="Proteomes" id="UP000244722"/>
    </source>
</evidence>
<keyword evidence="3" id="KW-1185">Reference proteome</keyword>
<dbReference type="Gene3D" id="2.40.128.700">
    <property type="match status" value="1"/>
</dbReference>
<organism evidence="2 3">
    <name type="scientific">Tuber borchii</name>
    <name type="common">White truffle</name>
    <dbReference type="NCBI Taxonomy" id="42251"/>
    <lineage>
        <taxon>Eukaryota</taxon>
        <taxon>Fungi</taxon>
        <taxon>Dikarya</taxon>
        <taxon>Ascomycota</taxon>
        <taxon>Pezizomycotina</taxon>
        <taxon>Pezizomycetes</taxon>
        <taxon>Pezizales</taxon>
        <taxon>Tuberaceae</taxon>
        <taxon>Tuber</taxon>
    </lineage>
</organism>
<dbReference type="AlphaFoldDB" id="A0A2T6ZMG0"/>
<dbReference type="GO" id="GO:0016740">
    <property type="term" value="F:transferase activity"/>
    <property type="evidence" value="ECO:0007669"/>
    <property type="project" value="UniProtKB-KW"/>
</dbReference>
<gene>
    <name evidence="2" type="ORF">B9Z19DRAFT_1129379</name>
</gene>
<dbReference type="OrthoDB" id="5427675at2759"/>
<dbReference type="PANTHER" id="PTHR10982:SF21">
    <property type="entry name" value="FATTY ACID SYNTHASE SUBUNIT BETA"/>
    <property type="match status" value="1"/>
</dbReference>
<evidence type="ECO:0000256" key="1">
    <source>
        <dbReference type="ARBA" id="ARBA00022679"/>
    </source>
</evidence>
<comment type="caution">
    <text evidence="2">The sequence shown here is derived from an EMBL/GenBank/DDBJ whole genome shotgun (WGS) entry which is preliminary data.</text>
</comment>
<reference evidence="2 3" key="1">
    <citation type="submission" date="2017-04" db="EMBL/GenBank/DDBJ databases">
        <title>Draft genome sequence of Tuber borchii Vittad., a whitish edible truffle.</title>
        <authorList>
            <consortium name="DOE Joint Genome Institute"/>
            <person name="Murat C."/>
            <person name="Kuo A."/>
            <person name="Barry K.W."/>
            <person name="Clum A."/>
            <person name="Dockter R.B."/>
            <person name="Fauchery L."/>
            <person name="Iotti M."/>
            <person name="Kohler A."/>
            <person name="Labutti K."/>
            <person name="Lindquist E.A."/>
            <person name="Lipzen A."/>
            <person name="Ohm R.A."/>
            <person name="Wang M."/>
            <person name="Grigoriev I.V."/>
            <person name="Zambonelli A."/>
            <person name="Martin F.M."/>
        </authorList>
    </citation>
    <scope>NUCLEOTIDE SEQUENCE [LARGE SCALE GENOMIC DNA]</scope>
    <source>
        <strain evidence="2 3">Tbo3840</strain>
    </source>
</reference>
<protein>
    <submittedName>
        <fullName evidence="2">Uncharacterized protein</fullName>
    </submittedName>
</protein>
<dbReference type="EMBL" id="NESQ01000179">
    <property type="protein sequence ID" value="PUU76679.1"/>
    <property type="molecule type" value="Genomic_DNA"/>
</dbReference>
<sequence>MDFAILVGRKTITKPIFSKAIGCDILKLVYLCNSFRIYPGFEPLRDDVVETKTKIDAVLNQASWKIGEGACADYDYENTFQRKVETPMQVHIVSSRDVAVLRSKEWFHLDEPDSERLGKALTSRLSCFIRFRDEKVFSAQLKLWQYLFTRSNYGGISQQRVCTV</sequence>
<keyword evidence="1" id="KW-0808">Transferase</keyword>
<evidence type="ECO:0000313" key="2">
    <source>
        <dbReference type="EMBL" id="PUU76679.1"/>
    </source>
</evidence>
<dbReference type="PANTHER" id="PTHR10982">
    <property type="entry name" value="MALONYL COA-ACYL CARRIER PROTEIN TRANSACYLASE"/>
    <property type="match status" value="1"/>
</dbReference>
<dbReference type="Pfam" id="PF22235">
    <property type="entry name" value="FAS1_thioest_ins"/>
    <property type="match status" value="1"/>
</dbReference>
<dbReference type="Proteomes" id="UP000244722">
    <property type="component" value="Unassembled WGS sequence"/>
</dbReference>